<dbReference type="EMBL" id="KZ824424">
    <property type="protein sequence ID" value="RAL04442.1"/>
    <property type="molecule type" value="Genomic_DNA"/>
</dbReference>
<dbReference type="PANTHER" id="PTHR34706">
    <property type="entry name" value="SLR1338 PROTEIN"/>
    <property type="match status" value="1"/>
</dbReference>
<dbReference type="RefSeq" id="XP_025578769.1">
    <property type="nucleotide sequence ID" value="XM_025717488.1"/>
</dbReference>
<feature type="compositionally biased region" description="Acidic residues" evidence="1">
    <location>
        <begin position="1"/>
        <end position="12"/>
    </location>
</feature>
<dbReference type="STRING" id="1448316.A0A395H9B0"/>
<gene>
    <name evidence="2" type="ORF">BO80DRAFT_399897</name>
</gene>
<accession>A0A395H9B0</accession>
<protein>
    <recommendedName>
        <fullName evidence="4">VWFA domain-containing protein</fullName>
    </recommendedName>
</protein>
<name>A0A395H9B0_9EURO</name>
<evidence type="ECO:0000313" key="3">
    <source>
        <dbReference type="Proteomes" id="UP000249402"/>
    </source>
</evidence>
<proteinExistence type="predicted"/>
<reference evidence="2 3" key="1">
    <citation type="submission" date="2018-02" db="EMBL/GenBank/DDBJ databases">
        <title>The genomes of Aspergillus section Nigri reveals drivers in fungal speciation.</title>
        <authorList>
            <consortium name="DOE Joint Genome Institute"/>
            <person name="Vesth T.C."/>
            <person name="Nybo J."/>
            <person name="Theobald S."/>
            <person name="Brandl J."/>
            <person name="Frisvad J.C."/>
            <person name="Nielsen K.F."/>
            <person name="Lyhne E.K."/>
            <person name="Kogle M.E."/>
            <person name="Kuo A."/>
            <person name="Riley R."/>
            <person name="Clum A."/>
            <person name="Nolan M."/>
            <person name="Lipzen A."/>
            <person name="Salamov A."/>
            <person name="Henrissat B."/>
            <person name="Wiebenga A."/>
            <person name="De vries R.P."/>
            <person name="Grigoriev I.V."/>
            <person name="Mortensen U.H."/>
            <person name="Andersen M.R."/>
            <person name="Baker S.E."/>
        </authorList>
    </citation>
    <scope>NUCLEOTIDE SEQUENCE [LARGE SCALE GENOMIC DNA]</scope>
    <source>
        <strain evidence="2 3">CBS 121593</strain>
    </source>
</reference>
<keyword evidence="3" id="KW-1185">Reference proteome</keyword>
<feature type="region of interest" description="Disordered" evidence="1">
    <location>
        <begin position="1"/>
        <end position="21"/>
    </location>
</feature>
<evidence type="ECO:0000256" key="1">
    <source>
        <dbReference type="SAM" id="MobiDB-lite"/>
    </source>
</evidence>
<dbReference type="GeneID" id="37222353"/>
<dbReference type="SUPFAM" id="SSF53300">
    <property type="entry name" value="vWA-like"/>
    <property type="match status" value="1"/>
</dbReference>
<dbReference type="OrthoDB" id="2142040at2759"/>
<dbReference type="AlphaFoldDB" id="A0A395H9B0"/>
<sequence length="344" mass="39158">MAPAYSDDEYDESSSVGDEREDAINEIVADVVDEFLREFSRHLGISQPESSPHTPLSEVHVPAIKVPETEEDYRRYVWRFIENNLKSYYQPGDPYVEELVKIAATRAKDLTQKYELEPEVTPRLAIMALYDFVILCDDSSSMRKDRRIRIQALEDTCERVAEFGSSIQPHGVYLRFLNNSQDQHYNELTDKEVKVKMKDIKYSGSTRLGTVLGSKIVNPLIIDKVQSGQLEKPVITVIITDGDPQGEAPTCLEKTVLDCKRRLSELSKEPEGAVFLISRVGNDPNAVAFLSSLRMNKDLQETLYCCPDQLDDRREVFRKAGNSRLYSSYLIKLFEAALESQTDI</sequence>
<dbReference type="Proteomes" id="UP000249402">
    <property type="component" value="Unassembled WGS sequence"/>
</dbReference>
<dbReference type="PANTHER" id="PTHR34706:SF3">
    <property type="entry name" value="ANKYRIN REPEAT PROTEIN (AFU_ORTHOLOGUE AFUA_7G06200)"/>
    <property type="match status" value="1"/>
</dbReference>
<dbReference type="VEuPathDB" id="FungiDB:BO80DRAFT_399897"/>
<organism evidence="2 3">
    <name type="scientific">Aspergillus ibericus CBS 121593</name>
    <dbReference type="NCBI Taxonomy" id="1448316"/>
    <lineage>
        <taxon>Eukaryota</taxon>
        <taxon>Fungi</taxon>
        <taxon>Dikarya</taxon>
        <taxon>Ascomycota</taxon>
        <taxon>Pezizomycotina</taxon>
        <taxon>Eurotiomycetes</taxon>
        <taxon>Eurotiomycetidae</taxon>
        <taxon>Eurotiales</taxon>
        <taxon>Aspergillaceae</taxon>
        <taxon>Aspergillus</taxon>
        <taxon>Aspergillus subgen. Circumdati</taxon>
    </lineage>
</organism>
<evidence type="ECO:0000313" key="2">
    <source>
        <dbReference type="EMBL" id="RAL04442.1"/>
    </source>
</evidence>
<dbReference type="InterPro" id="IPR036465">
    <property type="entry name" value="vWFA_dom_sf"/>
</dbReference>
<evidence type="ECO:0008006" key="4">
    <source>
        <dbReference type="Google" id="ProtNLM"/>
    </source>
</evidence>